<dbReference type="InterPro" id="IPR050446">
    <property type="entry name" value="FAD-oxidoreductase/Apoptosis"/>
</dbReference>
<proteinExistence type="predicted"/>
<evidence type="ECO:0000313" key="11">
    <source>
        <dbReference type="EMBL" id="MBB5576620.1"/>
    </source>
</evidence>
<dbReference type="GO" id="GO:0016651">
    <property type="term" value="F:oxidoreductase activity, acting on NAD(P)H"/>
    <property type="evidence" value="ECO:0007669"/>
    <property type="project" value="TreeGrafter"/>
</dbReference>
<evidence type="ECO:0000256" key="6">
    <source>
        <dbReference type="ARBA" id="ARBA00023002"/>
    </source>
</evidence>
<dbReference type="Pfam" id="PF00355">
    <property type="entry name" value="Rieske"/>
    <property type="match status" value="1"/>
</dbReference>
<evidence type="ECO:0000256" key="3">
    <source>
        <dbReference type="ARBA" id="ARBA00022714"/>
    </source>
</evidence>
<dbReference type="InterPro" id="IPR036188">
    <property type="entry name" value="FAD/NAD-bd_sf"/>
</dbReference>
<evidence type="ECO:0000256" key="4">
    <source>
        <dbReference type="ARBA" id="ARBA00022723"/>
    </source>
</evidence>
<dbReference type="InterPro" id="IPR028202">
    <property type="entry name" value="Reductase_C"/>
</dbReference>
<feature type="region of interest" description="Disordered" evidence="9">
    <location>
        <begin position="109"/>
        <end position="130"/>
    </location>
</feature>
<comment type="cofactor">
    <cofactor evidence="1">
        <name>FAD</name>
        <dbReference type="ChEBI" id="CHEBI:57692"/>
    </cofactor>
</comment>
<accession>A0A7W9D3W5</accession>
<keyword evidence="2" id="KW-0285">Flavoprotein</keyword>
<keyword evidence="4" id="KW-0479">Metal-binding</keyword>
<evidence type="ECO:0000259" key="10">
    <source>
        <dbReference type="PROSITE" id="PS51296"/>
    </source>
</evidence>
<protein>
    <submittedName>
        <fullName evidence="11">NADPH-dependent 2,4-dienoyl-CoA reductase/sulfur reductase-like enzyme/nitrite reductase/ring-hydroxylating ferredoxin subunit</fullName>
    </submittedName>
</protein>
<dbReference type="InterPro" id="IPR016156">
    <property type="entry name" value="FAD/NAD-linked_Rdtase_dimer_sf"/>
</dbReference>
<keyword evidence="7" id="KW-0408">Iron</keyword>
<dbReference type="PANTHER" id="PTHR43557:SF2">
    <property type="entry name" value="RIESKE DOMAIN-CONTAINING PROTEIN-RELATED"/>
    <property type="match status" value="1"/>
</dbReference>
<dbReference type="PROSITE" id="PS51296">
    <property type="entry name" value="RIESKE"/>
    <property type="match status" value="1"/>
</dbReference>
<keyword evidence="6" id="KW-0560">Oxidoreductase</keyword>
<gene>
    <name evidence="11" type="ORF">GGD50_005265</name>
</gene>
<evidence type="ECO:0000256" key="8">
    <source>
        <dbReference type="ARBA" id="ARBA00023014"/>
    </source>
</evidence>
<dbReference type="Gene3D" id="2.102.10.10">
    <property type="entry name" value="Rieske [2Fe-2S] iron-sulphur domain"/>
    <property type="match status" value="1"/>
</dbReference>
<dbReference type="Pfam" id="PF07992">
    <property type="entry name" value="Pyr_redox_2"/>
    <property type="match status" value="1"/>
</dbReference>
<keyword evidence="8" id="KW-0411">Iron-sulfur</keyword>
<feature type="domain" description="Rieske" evidence="10">
    <location>
        <begin position="14"/>
        <end position="109"/>
    </location>
</feature>
<dbReference type="Proteomes" id="UP000549882">
    <property type="component" value="Unassembled WGS sequence"/>
</dbReference>
<keyword evidence="5" id="KW-0274">FAD</keyword>
<dbReference type="Pfam" id="PF14759">
    <property type="entry name" value="Reductase_C"/>
    <property type="match status" value="1"/>
</dbReference>
<dbReference type="InterPro" id="IPR036922">
    <property type="entry name" value="Rieske_2Fe-2S_sf"/>
</dbReference>
<dbReference type="CDD" id="cd03478">
    <property type="entry name" value="Rieske_AIFL_N"/>
    <property type="match status" value="1"/>
</dbReference>
<dbReference type="EMBL" id="JACHBI010000013">
    <property type="protein sequence ID" value="MBB5576620.1"/>
    <property type="molecule type" value="Genomic_DNA"/>
</dbReference>
<dbReference type="SUPFAM" id="SSF51905">
    <property type="entry name" value="FAD/NAD(P)-binding domain"/>
    <property type="match status" value="2"/>
</dbReference>
<keyword evidence="12" id="KW-1185">Reference proteome</keyword>
<dbReference type="InterPro" id="IPR023753">
    <property type="entry name" value="FAD/NAD-binding_dom"/>
</dbReference>
<dbReference type="PRINTS" id="PR00368">
    <property type="entry name" value="FADPNR"/>
</dbReference>
<dbReference type="AlphaFoldDB" id="A0A7W9D3W5"/>
<keyword evidence="3" id="KW-0001">2Fe-2S</keyword>
<dbReference type="PANTHER" id="PTHR43557">
    <property type="entry name" value="APOPTOSIS-INDUCING FACTOR 1"/>
    <property type="match status" value="1"/>
</dbReference>
<evidence type="ECO:0000256" key="1">
    <source>
        <dbReference type="ARBA" id="ARBA00001974"/>
    </source>
</evidence>
<dbReference type="InterPro" id="IPR017941">
    <property type="entry name" value="Rieske_2Fe-2S"/>
</dbReference>
<reference evidence="11 12" key="1">
    <citation type="submission" date="2020-08" db="EMBL/GenBank/DDBJ databases">
        <title>Genomic Encyclopedia of Type Strains, Phase IV (KMG-V): Genome sequencing to study the core and pangenomes of soil and plant-associated prokaryotes.</title>
        <authorList>
            <person name="Whitman W."/>
        </authorList>
    </citation>
    <scope>NUCLEOTIDE SEQUENCE [LARGE SCALE GENOMIC DNA]</scope>
    <source>
        <strain evidence="11 12">SEMIA 4064</strain>
    </source>
</reference>
<dbReference type="GO" id="GO:0046872">
    <property type="term" value="F:metal ion binding"/>
    <property type="evidence" value="ECO:0007669"/>
    <property type="project" value="UniProtKB-KW"/>
</dbReference>
<sequence length="510" mass="54347">MAGNHSDPSGPDLALGIALTDLPDGGKLVGHRDGEPVLLVRRGAEIFAVAATCSHYGGPLVDGLVADDSVRCPWHHACFDLRTGGALRAPALSPLACWSVEQRGGKIFVGEKRKNPSPAPRQGDAGPPPEKIVLIGGGAAGFAAAERLRREQYQGAIVMISDDEAPPVDRPNLSKDYLAGKAPEDWIPLRKEAFYAKNNIDLRLGTKVAGIDVRAREVVLADGEKVSFDKLLLATGAEPVRLTIPGADQPHVRTLRSLADSRSIIAQSSAARSAVVLGASFIGLEVAASLRTRGIEVHVVAPEERPMERVLGPQMGDFIRALHEKNGVIFHLKDTAASIGANDVVLTSGSTLAADLVVAGIGVRPRINLAEAAGLATDRGVLVDAYLETSVPGIYAAGDIARWPDPHSGENIRVEHWVVAERQGAAAALNMLGHRTKFTDVPFFWSQHYDIPINYVGHAEGWDTIEVEGDIAAKDCLLRFKRGGRVLAVATIFRDTESLQAELAMEQGKA</sequence>
<dbReference type="PRINTS" id="PR00411">
    <property type="entry name" value="PNDRDTASEI"/>
</dbReference>
<dbReference type="GO" id="GO:0051537">
    <property type="term" value="F:2 iron, 2 sulfur cluster binding"/>
    <property type="evidence" value="ECO:0007669"/>
    <property type="project" value="UniProtKB-KW"/>
</dbReference>
<dbReference type="Gene3D" id="3.30.390.30">
    <property type="match status" value="1"/>
</dbReference>
<dbReference type="SUPFAM" id="SSF55424">
    <property type="entry name" value="FAD/NAD-linked reductases, dimerisation (C-terminal) domain"/>
    <property type="match status" value="1"/>
</dbReference>
<evidence type="ECO:0000256" key="9">
    <source>
        <dbReference type="SAM" id="MobiDB-lite"/>
    </source>
</evidence>
<evidence type="ECO:0000256" key="7">
    <source>
        <dbReference type="ARBA" id="ARBA00023004"/>
    </source>
</evidence>
<dbReference type="SUPFAM" id="SSF50022">
    <property type="entry name" value="ISP domain"/>
    <property type="match status" value="1"/>
</dbReference>
<organism evidence="11 12">
    <name type="scientific">Rhizobium paranaense</name>
    <dbReference type="NCBI Taxonomy" id="1650438"/>
    <lineage>
        <taxon>Bacteria</taxon>
        <taxon>Pseudomonadati</taxon>
        <taxon>Pseudomonadota</taxon>
        <taxon>Alphaproteobacteria</taxon>
        <taxon>Hyphomicrobiales</taxon>
        <taxon>Rhizobiaceae</taxon>
        <taxon>Rhizobium/Agrobacterium group</taxon>
        <taxon>Rhizobium</taxon>
    </lineage>
</organism>
<dbReference type="GO" id="GO:0005737">
    <property type="term" value="C:cytoplasm"/>
    <property type="evidence" value="ECO:0007669"/>
    <property type="project" value="TreeGrafter"/>
</dbReference>
<dbReference type="RefSeq" id="WP_183939942.1">
    <property type="nucleotide sequence ID" value="NZ_JACHBI010000013.1"/>
</dbReference>
<evidence type="ECO:0000256" key="5">
    <source>
        <dbReference type="ARBA" id="ARBA00022827"/>
    </source>
</evidence>
<name>A0A7W9D3W5_9HYPH</name>
<evidence type="ECO:0000313" key="12">
    <source>
        <dbReference type="Proteomes" id="UP000549882"/>
    </source>
</evidence>
<comment type="caution">
    <text evidence="11">The sequence shown here is derived from an EMBL/GenBank/DDBJ whole genome shotgun (WGS) entry which is preliminary data.</text>
</comment>
<dbReference type="Gene3D" id="3.50.50.60">
    <property type="entry name" value="FAD/NAD(P)-binding domain"/>
    <property type="match status" value="2"/>
</dbReference>
<evidence type="ECO:0000256" key="2">
    <source>
        <dbReference type="ARBA" id="ARBA00022630"/>
    </source>
</evidence>